<proteinExistence type="predicted"/>
<dbReference type="Proteomes" id="UP001386955">
    <property type="component" value="Unassembled WGS sequence"/>
</dbReference>
<organism evidence="1 2">
    <name type="scientific">Psophocarpus tetragonolobus</name>
    <name type="common">Winged bean</name>
    <name type="synonym">Dolichos tetragonolobus</name>
    <dbReference type="NCBI Taxonomy" id="3891"/>
    <lineage>
        <taxon>Eukaryota</taxon>
        <taxon>Viridiplantae</taxon>
        <taxon>Streptophyta</taxon>
        <taxon>Embryophyta</taxon>
        <taxon>Tracheophyta</taxon>
        <taxon>Spermatophyta</taxon>
        <taxon>Magnoliopsida</taxon>
        <taxon>eudicotyledons</taxon>
        <taxon>Gunneridae</taxon>
        <taxon>Pentapetalae</taxon>
        <taxon>rosids</taxon>
        <taxon>fabids</taxon>
        <taxon>Fabales</taxon>
        <taxon>Fabaceae</taxon>
        <taxon>Papilionoideae</taxon>
        <taxon>50 kb inversion clade</taxon>
        <taxon>NPAAA clade</taxon>
        <taxon>indigoferoid/millettioid clade</taxon>
        <taxon>Phaseoleae</taxon>
        <taxon>Psophocarpus</taxon>
    </lineage>
</organism>
<gene>
    <name evidence="1" type="ORF">VNO78_05696</name>
</gene>
<dbReference type="AlphaFoldDB" id="A0AAN9XQY4"/>
<accession>A0AAN9XQY4</accession>
<evidence type="ECO:0000313" key="1">
    <source>
        <dbReference type="EMBL" id="KAK7404740.1"/>
    </source>
</evidence>
<evidence type="ECO:0000313" key="2">
    <source>
        <dbReference type="Proteomes" id="UP001386955"/>
    </source>
</evidence>
<dbReference type="EMBL" id="JAYMYS010000002">
    <property type="protein sequence ID" value="KAK7404740.1"/>
    <property type="molecule type" value="Genomic_DNA"/>
</dbReference>
<name>A0AAN9XQY4_PSOTE</name>
<comment type="caution">
    <text evidence="1">The sequence shown here is derived from an EMBL/GenBank/DDBJ whole genome shotgun (WGS) entry which is preliminary data.</text>
</comment>
<keyword evidence="2" id="KW-1185">Reference proteome</keyword>
<sequence>MMLLSWSTIIVILTKIWTPFGNLLCFHCALTCCCLRVSTPDYMKMEEAIVETELCQNRNLWQKSRNEGERQERRLRHEGA</sequence>
<protein>
    <submittedName>
        <fullName evidence="1">Uncharacterized protein</fullName>
    </submittedName>
</protein>
<reference evidence="1 2" key="1">
    <citation type="submission" date="2024-01" db="EMBL/GenBank/DDBJ databases">
        <title>The genomes of 5 underutilized Papilionoideae crops provide insights into root nodulation and disease resistanc.</title>
        <authorList>
            <person name="Jiang F."/>
        </authorList>
    </citation>
    <scope>NUCLEOTIDE SEQUENCE [LARGE SCALE GENOMIC DNA]</scope>
    <source>
        <strain evidence="1">DUOXIRENSHENG_FW03</strain>
        <tissue evidence="1">Leaves</tissue>
    </source>
</reference>